<evidence type="ECO:0000256" key="8">
    <source>
        <dbReference type="ARBA" id="ARBA00022679"/>
    </source>
</evidence>
<evidence type="ECO:0000313" key="23">
    <source>
        <dbReference type="Proteomes" id="UP001164746"/>
    </source>
</evidence>
<keyword evidence="10" id="KW-0479">Metal-binding</keyword>
<dbReference type="PANTHER" id="PTHR46025:SF3">
    <property type="entry name" value="XYLOSYLTRANSFERASE OXT"/>
    <property type="match status" value="1"/>
</dbReference>
<comment type="similarity">
    <text evidence="5">Belongs to the glycosyltransferase 14 family. XylT subfamily.</text>
</comment>
<evidence type="ECO:0000256" key="15">
    <source>
        <dbReference type="ARBA" id="ARBA00023136"/>
    </source>
</evidence>
<keyword evidence="17" id="KW-0325">Glycoprotein</keyword>
<keyword evidence="15 20" id="KW-0472">Membrane</keyword>
<dbReference type="Pfam" id="PF01822">
    <property type="entry name" value="WSC"/>
    <property type="match status" value="1"/>
</dbReference>
<dbReference type="InterPro" id="IPR024448">
    <property type="entry name" value="XylT_C"/>
</dbReference>
<evidence type="ECO:0000256" key="6">
    <source>
        <dbReference type="ARBA" id="ARBA00011972"/>
    </source>
</evidence>
<evidence type="ECO:0000313" key="22">
    <source>
        <dbReference type="EMBL" id="WAQ96621.1"/>
    </source>
</evidence>
<keyword evidence="8" id="KW-0808">Transferase</keyword>
<comment type="pathway">
    <text evidence="3">Glycan metabolism; chondroitin sulfate biosynthesis.</text>
</comment>
<comment type="subcellular location">
    <subcellularLocation>
        <location evidence="2">Endoplasmic reticulum membrane</location>
        <topology evidence="2">Single-pass type II membrane protein</topology>
    </subcellularLocation>
    <subcellularLocation>
        <location evidence="1">Golgi apparatus membrane</location>
        <topology evidence="1">Single-pass type II membrane protein</topology>
    </subcellularLocation>
</comment>
<keyword evidence="23" id="KW-1185">Reference proteome</keyword>
<keyword evidence="14" id="KW-0333">Golgi apparatus</keyword>
<dbReference type="InterPro" id="IPR043538">
    <property type="entry name" value="XYLT"/>
</dbReference>
<feature type="transmembrane region" description="Helical" evidence="20">
    <location>
        <begin position="20"/>
        <end position="39"/>
    </location>
</feature>
<keyword evidence="13 20" id="KW-1133">Transmembrane helix</keyword>
<dbReference type="PANTHER" id="PTHR46025">
    <property type="entry name" value="XYLOSYLTRANSFERASE OXT"/>
    <property type="match status" value="1"/>
</dbReference>
<comment type="pathway">
    <text evidence="4">Glycan metabolism; heparan sulfate biosynthesis.</text>
</comment>
<keyword evidence="7" id="KW-0328">Glycosyltransferase</keyword>
<protein>
    <recommendedName>
        <fullName evidence="6">protein xylosyltransferase</fullName>
        <ecNumber evidence="6">2.4.2.26</ecNumber>
    </recommendedName>
    <alternativeName>
        <fullName evidence="18">Peptide O-xylosyltransferase</fullName>
    </alternativeName>
</protein>
<evidence type="ECO:0000256" key="2">
    <source>
        <dbReference type="ARBA" id="ARBA00004648"/>
    </source>
</evidence>
<evidence type="ECO:0000256" key="5">
    <source>
        <dbReference type="ARBA" id="ARBA00010195"/>
    </source>
</evidence>
<keyword evidence="16" id="KW-1015">Disulfide bond</keyword>
<dbReference type="Proteomes" id="UP001164746">
    <property type="component" value="Chromosome 2"/>
</dbReference>
<comment type="catalytic activity">
    <reaction evidence="19">
        <text>UDP-alpha-D-xylose + L-seryl-[protein] = 3-O-(beta-D-xylosyl)-L-seryl-[protein] + UDP + H(+)</text>
        <dbReference type="Rhea" id="RHEA:50192"/>
        <dbReference type="Rhea" id="RHEA-COMP:9863"/>
        <dbReference type="Rhea" id="RHEA-COMP:12567"/>
        <dbReference type="ChEBI" id="CHEBI:15378"/>
        <dbReference type="ChEBI" id="CHEBI:29999"/>
        <dbReference type="ChEBI" id="CHEBI:57632"/>
        <dbReference type="ChEBI" id="CHEBI:58223"/>
        <dbReference type="ChEBI" id="CHEBI:132085"/>
        <dbReference type="EC" id="2.4.2.26"/>
    </reaction>
</comment>
<keyword evidence="11" id="KW-0256">Endoplasmic reticulum</keyword>
<dbReference type="SMART" id="SM00321">
    <property type="entry name" value="WSC"/>
    <property type="match status" value="1"/>
</dbReference>
<evidence type="ECO:0000256" key="9">
    <source>
        <dbReference type="ARBA" id="ARBA00022692"/>
    </source>
</evidence>
<dbReference type="InterPro" id="IPR002889">
    <property type="entry name" value="WSC_carb-bd"/>
</dbReference>
<reference evidence="22" key="1">
    <citation type="submission" date="2022-11" db="EMBL/GenBank/DDBJ databases">
        <title>Centuries of genome instability and evolution in soft-shell clam transmissible cancer (bioRxiv).</title>
        <authorList>
            <person name="Hart S.F.M."/>
            <person name="Yonemitsu M.A."/>
            <person name="Giersch R.M."/>
            <person name="Beal B.F."/>
            <person name="Arriagada G."/>
            <person name="Davis B.W."/>
            <person name="Ostrander E.A."/>
            <person name="Goff S.P."/>
            <person name="Metzger M.J."/>
        </authorList>
    </citation>
    <scope>NUCLEOTIDE SEQUENCE</scope>
    <source>
        <strain evidence="22">MELC-2E11</strain>
        <tissue evidence="22">Siphon/mantle</tissue>
    </source>
</reference>
<evidence type="ECO:0000256" key="4">
    <source>
        <dbReference type="ARBA" id="ARBA00005093"/>
    </source>
</evidence>
<evidence type="ECO:0000256" key="20">
    <source>
        <dbReference type="SAM" id="Phobius"/>
    </source>
</evidence>
<evidence type="ECO:0000256" key="7">
    <source>
        <dbReference type="ARBA" id="ARBA00022676"/>
    </source>
</evidence>
<evidence type="ECO:0000256" key="18">
    <source>
        <dbReference type="ARBA" id="ARBA00042865"/>
    </source>
</evidence>
<dbReference type="EC" id="2.4.2.26" evidence="6"/>
<evidence type="ECO:0000256" key="14">
    <source>
        <dbReference type="ARBA" id="ARBA00023034"/>
    </source>
</evidence>
<keyword evidence="9 20" id="KW-0812">Transmembrane</keyword>
<dbReference type="Pfam" id="PF02485">
    <property type="entry name" value="Branch"/>
    <property type="match status" value="1"/>
</dbReference>
<evidence type="ECO:0000256" key="13">
    <source>
        <dbReference type="ARBA" id="ARBA00022989"/>
    </source>
</evidence>
<dbReference type="EMBL" id="CP111013">
    <property type="protein sequence ID" value="WAQ96621.1"/>
    <property type="molecule type" value="Genomic_DNA"/>
</dbReference>
<evidence type="ECO:0000259" key="21">
    <source>
        <dbReference type="PROSITE" id="PS51212"/>
    </source>
</evidence>
<evidence type="ECO:0000256" key="11">
    <source>
        <dbReference type="ARBA" id="ARBA00022824"/>
    </source>
</evidence>
<dbReference type="Pfam" id="PF12529">
    <property type="entry name" value="Xylo_C"/>
    <property type="match status" value="1"/>
</dbReference>
<evidence type="ECO:0000256" key="19">
    <source>
        <dbReference type="ARBA" id="ARBA00047847"/>
    </source>
</evidence>
<organism evidence="22 23">
    <name type="scientific">Mya arenaria</name>
    <name type="common">Soft-shell clam</name>
    <dbReference type="NCBI Taxonomy" id="6604"/>
    <lineage>
        <taxon>Eukaryota</taxon>
        <taxon>Metazoa</taxon>
        <taxon>Spiralia</taxon>
        <taxon>Lophotrochozoa</taxon>
        <taxon>Mollusca</taxon>
        <taxon>Bivalvia</taxon>
        <taxon>Autobranchia</taxon>
        <taxon>Heteroconchia</taxon>
        <taxon>Euheterodonta</taxon>
        <taxon>Imparidentia</taxon>
        <taxon>Neoheterodontei</taxon>
        <taxon>Myida</taxon>
        <taxon>Myoidea</taxon>
        <taxon>Myidae</taxon>
        <taxon>Mya</taxon>
    </lineage>
</organism>
<sequence>MAAPRAAISSKKICCRYRVFFYFCFIALGLQFFIGFNFYRFQSHIVDKTNTVRVNPEEYKHSNVAPVLAVLNGIKKVQDQLNIKERNHSSSQSVSCSNVSKEAQSAIKRAKTENCKKEIVKISCLNDAKKLYPQKLSNLCQSQGNHTAGSYIGCYKDSQTERDLSNVGTKFNSDNSPQKCLEYCTTGGYQYAGLQYKVECWCGNTYNKYGDLPETSCQTSCPGNQTETCGGYNAQRIFATGLTKKTPVPATLVTNEAAVSDQTPVRIAFVLTVNGRAVRQVLRLINILYRPQHYYFIHVDNRSEYMFQELLPLEKLLPNVHLTRSRFATIWGGASLLQAHLTFIRELLDMGDWAWDYYINLSESDYPIKFMKKQGYLYLFHECDNHLWRIGQSPVPAGIRVDGGSDWVGLHREFCEYAVSSSDRLSFFHTLLLNSEYCERIVDNNLHLTNWKRKQGCKCQHKNQVDWCGCSPNVFKSDDLQRLMSYKLKPVFFARKYLIKFNTSLPGLAEPVSVESQFSYRQHYLVLDPLGPIGRLITLEVGSDFDPKEQIFRNYPKFLGPESDVRLRHVWRYGSDFIIGVAWVDPTGEVASYQDVTVGKESLIDAQNPKLKSPLRPGVWKVKILYRLKVCAEVQFLILPFSIYKGKPLTRELVSQLHNGPPEGKYGLNNYSDISETLGLNSSKAIQRLSVINGQRVGNDLEAWIDQLTMEFWSVQDACATVSVDNICAPMEKCKDMAWSSFSPDPKSDISPKHFSYWKNTVDTKI</sequence>
<evidence type="ECO:0000256" key="1">
    <source>
        <dbReference type="ARBA" id="ARBA00004323"/>
    </source>
</evidence>
<name>A0ABY7DJ35_MYAAR</name>
<evidence type="ECO:0000256" key="3">
    <source>
        <dbReference type="ARBA" id="ARBA00004840"/>
    </source>
</evidence>
<proteinExistence type="inferred from homology"/>
<gene>
    <name evidence="22" type="ORF">MAR_029311</name>
</gene>
<evidence type="ECO:0000256" key="10">
    <source>
        <dbReference type="ARBA" id="ARBA00022723"/>
    </source>
</evidence>
<evidence type="ECO:0000256" key="16">
    <source>
        <dbReference type="ARBA" id="ARBA00023157"/>
    </source>
</evidence>
<feature type="domain" description="WSC" evidence="21">
    <location>
        <begin position="148"/>
        <end position="241"/>
    </location>
</feature>
<evidence type="ECO:0000256" key="12">
    <source>
        <dbReference type="ARBA" id="ARBA00022968"/>
    </source>
</evidence>
<keyword evidence="12" id="KW-0735">Signal-anchor</keyword>
<evidence type="ECO:0000256" key="17">
    <source>
        <dbReference type="ARBA" id="ARBA00023180"/>
    </source>
</evidence>
<dbReference type="InterPro" id="IPR003406">
    <property type="entry name" value="Glyco_trans_14"/>
</dbReference>
<dbReference type="PROSITE" id="PS51212">
    <property type="entry name" value="WSC"/>
    <property type="match status" value="1"/>
</dbReference>
<accession>A0ABY7DJ35</accession>